<reference evidence="1 2" key="1">
    <citation type="submission" date="2020-04" db="EMBL/GenBank/DDBJ databases">
        <title>Draft genome of Leeia sp. IMCC25680.</title>
        <authorList>
            <person name="Song J."/>
            <person name="Cho J.-C."/>
        </authorList>
    </citation>
    <scope>NUCLEOTIDE SEQUENCE [LARGE SCALE GENOMIC DNA]</scope>
    <source>
        <strain evidence="1 2">IMCC25680</strain>
    </source>
</reference>
<evidence type="ECO:0000313" key="1">
    <source>
        <dbReference type="EMBL" id="NLR73556.1"/>
    </source>
</evidence>
<keyword evidence="2" id="KW-1185">Reference proteome</keyword>
<name>A0A847S7E0_9NEIS</name>
<gene>
    <name evidence="1" type="ORF">HF682_00070</name>
</gene>
<dbReference type="EMBL" id="JABAIM010000001">
    <property type="protein sequence ID" value="NLR73556.1"/>
    <property type="molecule type" value="Genomic_DNA"/>
</dbReference>
<dbReference type="AlphaFoldDB" id="A0A847S7E0"/>
<sequence>MSDLENRLQAQLTAQALLIETLLDTMVSTGQLDPQALVWRLEQYLAAPKARFADPTAALAVSSEVEAWADMAYDRYSLATPG</sequence>
<proteinExistence type="predicted"/>
<dbReference type="Proteomes" id="UP000587991">
    <property type="component" value="Unassembled WGS sequence"/>
</dbReference>
<comment type="caution">
    <text evidence="1">The sequence shown here is derived from an EMBL/GenBank/DDBJ whole genome shotgun (WGS) entry which is preliminary data.</text>
</comment>
<protein>
    <submittedName>
        <fullName evidence="1">Uncharacterized protein</fullName>
    </submittedName>
</protein>
<organism evidence="1 2">
    <name type="scientific">Leeia aquatica</name>
    <dbReference type="NCBI Taxonomy" id="2725557"/>
    <lineage>
        <taxon>Bacteria</taxon>
        <taxon>Pseudomonadati</taxon>
        <taxon>Pseudomonadota</taxon>
        <taxon>Betaproteobacteria</taxon>
        <taxon>Neisseriales</taxon>
        <taxon>Leeiaceae</taxon>
        <taxon>Leeia</taxon>
    </lineage>
</organism>
<dbReference type="RefSeq" id="WP_168875227.1">
    <property type="nucleotide sequence ID" value="NZ_JABAIM010000001.1"/>
</dbReference>
<evidence type="ECO:0000313" key="2">
    <source>
        <dbReference type="Proteomes" id="UP000587991"/>
    </source>
</evidence>
<accession>A0A847S7E0</accession>